<dbReference type="InterPro" id="IPR001509">
    <property type="entry name" value="Epimerase_deHydtase"/>
</dbReference>
<dbReference type="Gene3D" id="3.40.50.720">
    <property type="entry name" value="NAD(P)-binding Rossmann-like Domain"/>
    <property type="match status" value="1"/>
</dbReference>
<name>A0ABS3AW78_9FIRM</name>
<accession>A0ABS3AW78</accession>
<sequence length="323" mass="35257">MRVFVTGPNGFIGSVVVKKLIDNGYDVCCLLRKTSDTKRIDSLKYDTVFGDVRDYDSLLDGMKNCGAVIHLASLSNWNDINSPLMDDVVIKGSKNVFEAAKVSGNLKTIFVSTIAAINGTLSPKIQNEESDFELNLAKFAYSRAKCQVEKMGLKAHEEGLPVVIVNPAEVYGPHDTALNTAANLIDFANSSPVLTCNGGTSVVYVDDVAKGIVSCIKNGVLGQRYILGGDNLTVTELAKLTLKILGQENKKVIQLPNWILQSAGKVAQTLRLPFPVNPLVIPYATKFWFMDNTKAKNELGISFRSASDTLVPTIKWLQQEKLL</sequence>
<dbReference type="PANTHER" id="PTHR48079">
    <property type="entry name" value="PROTEIN YEEZ"/>
    <property type="match status" value="1"/>
</dbReference>
<evidence type="ECO:0000259" key="1">
    <source>
        <dbReference type="Pfam" id="PF01370"/>
    </source>
</evidence>
<reference evidence="2" key="1">
    <citation type="submission" date="2021-02" db="EMBL/GenBank/DDBJ databases">
        <title>Activity-based single-cell genomes from oceanic crustal fluid captures similar information to metagenomic and metatranscriptomic surveys with orders of magnitude less sampling.</title>
        <authorList>
            <person name="D'Angelo T.S."/>
            <person name="Orcutt B.N."/>
        </authorList>
    </citation>
    <scope>NUCLEOTIDE SEQUENCE [LARGE SCALE GENOMIC DNA]</scope>
    <source>
        <strain evidence="2">AH-315-E05</strain>
    </source>
</reference>
<organism evidence="2 3">
    <name type="scientific">Sulfobacillus acidophilus</name>
    <dbReference type="NCBI Taxonomy" id="53633"/>
    <lineage>
        <taxon>Bacteria</taxon>
        <taxon>Bacillati</taxon>
        <taxon>Bacillota</taxon>
        <taxon>Clostridia</taxon>
        <taxon>Eubacteriales</taxon>
        <taxon>Clostridiales Family XVII. Incertae Sedis</taxon>
        <taxon>Sulfobacillus</taxon>
    </lineage>
</organism>
<evidence type="ECO:0000313" key="2">
    <source>
        <dbReference type="EMBL" id="MBN4077328.1"/>
    </source>
</evidence>
<gene>
    <name evidence="2" type="ORF">JYT19_00285</name>
</gene>
<evidence type="ECO:0000313" key="3">
    <source>
        <dbReference type="Proteomes" id="UP000765003"/>
    </source>
</evidence>
<comment type="caution">
    <text evidence="2">The sequence shown here is derived from an EMBL/GenBank/DDBJ whole genome shotgun (WGS) entry which is preliminary data.</text>
</comment>
<dbReference type="InterPro" id="IPR036291">
    <property type="entry name" value="NAD(P)-bd_dom_sf"/>
</dbReference>
<protein>
    <submittedName>
        <fullName evidence="2">NAD-dependent epimerase/dehydratase family protein</fullName>
    </submittedName>
</protein>
<keyword evidence="3" id="KW-1185">Reference proteome</keyword>
<dbReference type="Proteomes" id="UP000765003">
    <property type="component" value="Unassembled WGS sequence"/>
</dbReference>
<dbReference type="SUPFAM" id="SSF51735">
    <property type="entry name" value="NAD(P)-binding Rossmann-fold domains"/>
    <property type="match status" value="1"/>
</dbReference>
<dbReference type="InterPro" id="IPR051783">
    <property type="entry name" value="NAD(P)-dependent_oxidoreduct"/>
</dbReference>
<feature type="domain" description="NAD-dependent epimerase/dehydratase" evidence="1">
    <location>
        <begin position="3"/>
        <end position="228"/>
    </location>
</feature>
<dbReference type="EMBL" id="JAFITA010000002">
    <property type="protein sequence ID" value="MBN4077328.1"/>
    <property type="molecule type" value="Genomic_DNA"/>
</dbReference>
<proteinExistence type="predicted"/>
<dbReference type="PANTHER" id="PTHR48079:SF6">
    <property type="entry name" value="NAD(P)-BINDING DOMAIN-CONTAINING PROTEIN-RELATED"/>
    <property type="match status" value="1"/>
</dbReference>
<dbReference type="Pfam" id="PF01370">
    <property type="entry name" value="Epimerase"/>
    <property type="match status" value="1"/>
</dbReference>